<dbReference type="OMA" id="HWVGHLN"/>
<dbReference type="EC" id="4.3.1.32" evidence="6"/>
<dbReference type="NCBIfam" id="TIGR03551">
    <property type="entry name" value="F420_cofH"/>
    <property type="match status" value="1"/>
</dbReference>
<dbReference type="GO" id="GO:0046872">
    <property type="term" value="F:metal ion binding"/>
    <property type="evidence" value="ECO:0007669"/>
    <property type="project" value="UniProtKB-KW"/>
</dbReference>
<dbReference type="InterPro" id="IPR019940">
    <property type="entry name" value="CofH_family"/>
</dbReference>
<dbReference type="SFLD" id="SFLDG01388">
    <property type="entry name" value="7_8-didemethyl-8-hydroxy-5-dea"/>
    <property type="match status" value="2"/>
</dbReference>
<organism evidence="19 20">
    <name type="scientific">Ostreococcus lucimarinus (strain CCE9901)</name>
    <dbReference type="NCBI Taxonomy" id="436017"/>
    <lineage>
        <taxon>Eukaryota</taxon>
        <taxon>Viridiplantae</taxon>
        <taxon>Chlorophyta</taxon>
        <taxon>Mamiellophyceae</taxon>
        <taxon>Mamiellales</taxon>
        <taxon>Bathycoccaceae</taxon>
        <taxon>Ostreococcus</taxon>
    </lineage>
</organism>
<keyword evidence="9" id="KW-0004">4Fe-4S</keyword>
<protein>
    <recommendedName>
        <fullName evidence="8">FO synthase</fullName>
        <ecNumber evidence="7">2.5.1.147</ecNumber>
        <ecNumber evidence="6">4.3.1.32</ecNumber>
    </recommendedName>
</protein>
<comment type="similarity">
    <text evidence="5">In the N-terminal section; belongs to the radical SAM superfamily. CofG family.</text>
</comment>
<evidence type="ECO:0000256" key="9">
    <source>
        <dbReference type="ARBA" id="ARBA00022485"/>
    </source>
</evidence>
<dbReference type="AlphaFoldDB" id="A4S5K0"/>
<dbReference type="InterPro" id="IPR007197">
    <property type="entry name" value="rSAM"/>
</dbReference>
<evidence type="ECO:0000256" key="16">
    <source>
        <dbReference type="ARBA" id="ARBA00048468"/>
    </source>
</evidence>
<dbReference type="InterPro" id="IPR013785">
    <property type="entry name" value="Aldolase_TIM"/>
</dbReference>
<evidence type="ECO:0000256" key="3">
    <source>
        <dbReference type="ARBA" id="ARBA00004712"/>
    </source>
</evidence>
<evidence type="ECO:0000313" key="20">
    <source>
        <dbReference type="Proteomes" id="UP000001568"/>
    </source>
</evidence>
<evidence type="ECO:0000256" key="2">
    <source>
        <dbReference type="ARBA" id="ARBA00003692"/>
    </source>
</evidence>
<dbReference type="GO" id="GO:0051539">
    <property type="term" value="F:4 iron, 4 sulfur cluster binding"/>
    <property type="evidence" value="ECO:0007669"/>
    <property type="project" value="UniProtKB-KW"/>
</dbReference>
<evidence type="ECO:0000256" key="12">
    <source>
        <dbReference type="ARBA" id="ARBA00022723"/>
    </source>
</evidence>
<feature type="domain" description="Radical SAM core" evidence="18">
    <location>
        <begin position="77"/>
        <end position="326"/>
    </location>
</feature>
<dbReference type="eggNOG" id="ENOG502QUMN">
    <property type="taxonomic scope" value="Eukaryota"/>
</dbReference>
<evidence type="ECO:0000256" key="15">
    <source>
        <dbReference type="ARBA" id="ARBA00023239"/>
    </source>
</evidence>
<dbReference type="EC" id="2.5.1.147" evidence="7"/>
<dbReference type="SFLD" id="SFLDS00029">
    <property type="entry name" value="Radical_SAM"/>
    <property type="match status" value="2"/>
</dbReference>
<accession>A4S5K0</accession>
<keyword evidence="12" id="KW-0479">Metal-binding</keyword>
<dbReference type="HAMAP" id="MF_01612">
    <property type="entry name" value="FO_synth_sub2"/>
    <property type="match status" value="1"/>
</dbReference>
<dbReference type="InterPro" id="IPR045567">
    <property type="entry name" value="CofH/MnqC-like_C"/>
</dbReference>
<dbReference type="HOGENOM" id="CLU_010522_0_0_1"/>
<evidence type="ECO:0000256" key="6">
    <source>
        <dbReference type="ARBA" id="ARBA00012126"/>
    </source>
</evidence>
<evidence type="ECO:0000313" key="19">
    <source>
        <dbReference type="EMBL" id="ABO99077.1"/>
    </source>
</evidence>
<dbReference type="EMBL" id="CP000592">
    <property type="protein sequence ID" value="ABO99077.1"/>
    <property type="molecule type" value="Genomic_DNA"/>
</dbReference>
<dbReference type="UniPathway" id="UPA00072"/>
<dbReference type="Pfam" id="PF19288">
    <property type="entry name" value="CofH_C"/>
    <property type="match status" value="1"/>
</dbReference>
<evidence type="ECO:0000256" key="5">
    <source>
        <dbReference type="ARBA" id="ARBA00010826"/>
    </source>
</evidence>
<comment type="function">
    <text evidence="2">Catalyzes the radical-mediated synthesis of 7,8-didemethyl-8-hydroxy-5-deazariboflavin (FO) from 5-amino-6-(D-ribitylamino)uracil and L-tyrosine.</text>
</comment>
<comment type="catalytic activity">
    <reaction evidence="16">
        <text>5-amino-6-(D-ribitylamino)uracil + L-tyrosine + S-adenosyl-L-methionine = 5-amino-5-(4-hydroxybenzyl)-6-(D-ribitylimino)-5,6-dihydrouracil + 2-iminoacetate + 5'-deoxyadenosine + L-methionine + H(+)</text>
        <dbReference type="Rhea" id="RHEA:55200"/>
        <dbReference type="ChEBI" id="CHEBI:15378"/>
        <dbReference type="ChEBI" id="CHEBI:15934"/>
        <dbReference type="ChEBI" id="CHEBI:17319"/>
        <dbReference type="ChEBI" id="CHEBI:57844"/>
        <dbReference type="ChEBI" id="CHEBI:58315"/>
        <dbReference type="ChEBI" id="CHEBI:59789"/>
        <dbReference type="ChEBI" id="CHEBI:77846"/>
        <dbReference type="ChEBI" id="CHEBI:85936"/>
        <dbReference type="EC" id="2.5.1.147"/>
    </reaction>
</comment>
<evidence type="ECO:0000256" key="10">
    <source>
        <dbReference type="ARBA" id="ARBA00022679"/>
    </source>
</evidence>
<evidence type="ECO:0000256" key="11">
    <source>
        <dbReference type="ARBA" id="ARBA00022691"/>
    </source>
</evidence>
<dbReference type="Gene3D" id="3.20.20.70">
    <property type="entry name" value="Aldolase class I"/>
    <property type="match status" value="2"/>
</dbReference>
<name>A4S5K0_OSTLU</name>
<dbReference type="RefSeq" id="XP_001420784.1">
    <property type="nucleotide sequence ID" value="XM_001420747.1"/>
</dbReference>
<dbReference type="OrthoDB" id="2015542at2759"/>
<evidence type="ECO:0000256" key="8">
    <source>
        <dbReference type="ARBA" id="ARBA00022220"/>
    </source>
</evidence>
<dbReference type="Gramene" id="ABO99077">
    <property type="protein sequence ID" value="ABO99077"/>
    <property type="gene ID" value="OSTLU_51122"/>
</dbReference>
<proteinExistence type="inferred from homology"/>
<dbReference type="GO" id="GO:0141093">
    <property type="term" value="F:5-amino-6-(D-ribitylamino)uracil--L-tyrosine 4-hydroxyphenyl transferase activity"/>
    <property type="evidence" value="ECO:0007669"/>
    <property type="project" value="UniProtKB-EC"/>
</dbReference>
<dbReference type="SFLD" id="SFLDF00343">
    <property type="entry name" value="aminofutalosine_synthase_(mqnE"/>
    <property type="match status" value="1"/>
</dbReference>
<gene>
    <name evidence="19" type="ORF">OSTLU_51122</name>
</gene>
<keyword evidence="11" id="KW-0949">S-adenosyl-L-methionine</keyword>
<evidence type="ECO:0000256" key="1">
    <source>
        <dbReference type="ARBA" id="ARBA00001966"/>
    </source>
</evidence>
<evidence type="ECO:0000256" key="13">
    <source>
        <dbReference type="ARBA" id="ARBA00023004"/>
    </source>
</evidence>
<feature type="domain" description="Radical SAM core" evidence="18">
    <location>
        <begin position="513"/>
        <end position="755"/>
    </location>
</feature>
<dbReference type="SMART" id="SM00729">
    <property type="entry name" value="Elp3"/>
    <property type="match status" value="1"/>
</dbReference>
<keyword evidence="13" id="KW-0408">Iron</keyword>
<dbReference type="PANTHER" id="PTHR43076:SF1">
    <property type="entry name" value="LIPOYL SYNTHASE 2"/>
    <property type="match status" value="1"/>
</dbReference>
<comment type="pathway">
    <text evidence="3">Cofactor biosynthesis; coenzyme F0 biosynthesis.</text>
</comment>
<evidence type="ECO:0000259" key="18">
    <source>
        <dbReference type="PROSITE" id="PS51918"/>
    </source>
</evidence>
<dbReference type="GO" id="GO:0044689">
    <property type="term" value="F:7,8-didemethyl-8-hydroxy-5-deazariboflavin synthase activity"/>
    <property type="evidence" value="ECO:0007669"/>
    <property type="project" value="UniProtKB-EC"/>
</dbReference>
<dbReference type="NCBIfam" id="TIGR00423">
    <property type="entry name" value="CofH family radical SAM protein"/>
    <property type="match status" value="1"/>
</dbReference>
<dbReference type="InterPro" id="IPR020050">
    <property type="entry name" value="FO_synthase_su2"/>
</dbReference>
<dbReference type="SFLD" id="SFLDG01389">
    <property type="entry name" value="menaquinone_synthsis_involved"/>
    <property type="match status" value="1"/>
</dbReference>
<dbReference type="Proteomes" id="UP000001568">
    <property type="component" value="Chromosome 12"/>
</dbReference>
<dbReference type="SUPFAM" id="SSF102114">
    <property type="entry name" value="Radical SAM enzymes"/>
    <property type="match status" value="2"/>
</dbReference>
<dbReference type="InterPro" id="IPR019939">
    <property type="entry name" value="CofG_family"/>
</dbReference>
<dbReference type="NCBIfam" id="TIGR03550">
    <property type="entry name" value="F420_cofG"/>
    <property type="match status" value="1"/>
</dbReference>
<dbReference type="InterPro" id="IPR058240">
    <property type="entry name" value="rSAM_sf"/>
</dbReference>
<sequence length="841" mass="91697">MRETLADVARPRAWRARARVQRAHHRPRAAVARVAVLDDVAAYALVTKSADDLLDDVRRLNRDASSSSPRTTNANVVTYSPKVFVPLTRACRDSCGYCAFVDYEPSAAGKRVYMTLEEIVDVARRGAAAGATECLLTFGDRPEATREDAREGLRELGCASTAEYAAKACEAVLRETGLLPHVNAGVLTRDELRMLRRVSASQGLMLETTSERLLGPGMAHDGCETKRPKTRLRCIELAGEERIPFTSGLLIGIGETREERIDALLALRDVHAKHGHIQELIIQNFLSKPGTAMADFPNPPLEELTWTVSAARLIFGADMIIQAPPNLTPGEEAGWRALLRAGANDWGGISPGVTPDHVNAEAPWPHIEELATVCADEGFALVPRLPVHPKYLRVDDDRVSVGGSAVWLDDKVSPYLRKLADSEFLVRGTTWSPGRPDDEKKEFVDIVGVNGSVPCRGTKRRISSEVLAAIAAIVDGNYELDDIVTCLQARGADFDKVCEAANTLREQQCGDTVTFVNNRNINYTNICTLACTFCSFSKGKAAEELRGSPYLLDLDEVARRTAEAWERGASEVCMQGGIHPSFTGEDYMAFIGAAKRGAPDIHIHAFSPLEIAHGAQTLGLSAREYLRKLKDAGLGSLPGTAAEVLDDQVRETLCPDKLTAKEWLDVVEDAHFVGVPTTSTIMFGHIDADGPRAWARHLVSIRDLHLKTGGFTEFVPLPFVHFEAPTYRFGASRKGPTLRECILMHAVARLVLGPAGITNIQASWVKMGPELASLLLHAGCNDMGGTLMNESITRAAGATFGQEIDAREMRRIIEAAGRVPLQRTTLYAHAPQHRVEHPSIA</sequence>
<dbReference type="SFLD" id="SFLDF00294">
    <property type="entry name" value="7_8-didemethyl-8-hydroxy-5-dea"/>
    <property type="match status" value="1"/>
</dbReference>
<dbReference type="STRING" id="436017.A4S5K0"/>
<dbReference type="InterPro" id="IPR006638">
    <property type="entry name" value="Elp3/MiaA/NifB-like_rSAM"/>
</dbReference>
<dbReference type="PANTHER" id="PTHR43076">
    <property type="entry name" value="FO SYNTHASE (COFH)"/>
    <property type="match status" value="1"/>
</dbReference>
<comment type="catalytic activity">
    <reaction evidence="17">
        <text>5-amino-5-(4-hydroxybenzyl)-6-(D-ribitylimino)-5,6-dihydrouracil + S-adenosyl-L-methionine = 7,8-didemethyl-8-hydroxy-5-deazariboflavin + 5'-deoxyadenosine + L-methionine + NH4(+) + H(+)</text>
        <dbReference type="Rhea" id="RHEA:55204"/>
        <dbReference type="ChEBI" id="CHEBI:15378"/>
        <dbReference type="ChEBI" id="CHEBI:17319"/>
        <dbReference type="ChEBI" id="CHEBI:28938"/>
        <dbReference type="ChEBI" id="CHEBI:57844"/>
        <dbReference type="ChEBI" id="CHEBI:59789"/>
        <dbReference type="ChEBI" id="CHEBI:59904"/>
        <dbReference type="ChEBI" id="CHEBI:85936"/>
        <dbReference type="EC" id="4.3.1.32"/>
    </reaction>
</comment>
<dbReference type="Pfam" id="PF04055">
    <property type="entry name" value="Radical_SAM"/>
    <property type="match status" value="2"/>
</dbReference>
<keyword evidence="10" id="KW-0808">Transferase</keyword>
<comment type="similarity">
    <text evidence="4">In the C-terminal section; belongs to the radical SAM superfamily. CofH family.</text>
</comment>
<evidence type="ECO:0000256" key="4">
    <source>
        <dbReference type="ARBA" id="ARBA00010051"/>
    </source>
</evidence>
<evidence type="ECO:0000256" key="7">
    <source>
        <dbReference type="ARBA" id="ARBA00012289"/>
    </source>
</evidence>
<keyword evidence="15" id="KW-0456">Lyase</keyword>
<dbReference type="CDD" id="cd01335">
    <property type="entry name" value="Radical_SAM"/>
    <property type="match status" value="2"/>
</dbReference>
<evidence type="ECO:0000256" key="17">
    <source>
        <dbReference type="ARBA" id="ARBA00048974"/>
    </source>
</evidence>
<dbReference type="PROSITE" id="PS51918">
    <property type="entry name" value="RADICAL_SAM"/>
    <property type="match status" value="2"/>
</dbReference>
<dbReference type="GeneID" id="5004623"/>
<reference evidence="19 20" key="1">
    <citation type="journal article" date="2007" name="Proc. Natl. Acad. Sci. U.S.A.">
        <title>The tiny eukaryote Ostreococcus provides genomic insights into the paradox of plankton speciation.</title>
        <authorList>
            <person name="Palenik B."/>
            <person name="Grimwood J."/>
            <person name="Aerts A."/>
            <person name="Rouze P."/>
            <person name="Salamov A."/>
            <person name="Putnam N."/>
            <person name="Dupont C."/>
            <person name="Jorgensen R."/>
            <person name="Derelle E."/>
            <person name="Rombauts S."/>
            <person name="Zhou K."/>
            <person name="Otillar R."/>
            <person name="Merchant S.S."/>
            <person name="Podell S."/>
            <person name="Gaasterland T."/>
            <person name="Napoli C."/>
            <person name="Gendler K."/>
            <person name="Manuell A."/>
            <person name="Tai V."/>
            <person name="Vallon O."/>
            <person name="Piganeau G."/>
            <person name="Jancek S."/>
            <person name="Heijde M."/>
            <person name="Jabbari K."/>
            <person name="Bowler C."/>
            <person name="Lohr M."/>
            <person name="Robbens S."/>
            <person name="Werner G."/>
            <person name="Dubchak I."/>
            <person name="Pazour G.J."/>
            <person name="Ren Q."/>
            <person name="Paulsen I."/>
            <person name="Delwiche C."/>
            <person name="Schmutz J."/>
            <person name="Rokhsar D."/>
            <person name="Van de Peer Y."/>
            <person name="Moreau H."/>
            <person name="Grigoriev I.V."/>
        </authorList>
    </citation>
    <scope>NUCLEOTIDE SEQUENCE [LARGE SCALE GENOMIC DNA]</scope>
    <source>
        <strain evidence="19 20">CCE9901</strain>
    </source>
</reference>
<dbReference type="NCBIfam" id="NF004884">
    <property type="entry name" value="PRK06245.1"/>
    <property type="match status" value="1"/>
</dbReference>
<dbReference type="SFLD" id="SFLDG01064">
    <property type="entry name" value="F420__menaquinone_cofactor_bio"/>
    <property type="match status" value="2"/>
</dbReference>
<dbReference type="InterPro" id="IPR034405">
    <property type="entry name" value="F420"/>
</dbReference>
<evidence type="ECO:0000256" key="14">
    <source>
        <dbReference type="ARBA" id="ARBA00023014"/>
    </source>
</evidence>
<dbReference type="KEGG" id="olu:OSTLU_51122"/>
<comment type="cofactor">
    <cofactor evidence="1">
        <name>[4Fe-4S] cluster</name>
        <dbReference type="ChEBI" id="CHEBI:49883"/>
    </cofactor>
</comment>
<keyword evidence="14" id="KW-0411">Iron-sulfur</keyword>
<dbReference type="HAMAP" id="MF_01611">
    <property type="entry name" value="FO_synth_sub1"/>
    <property type="match status" value="1"/>
</dbReference>
<keyword evidence="20" id="KW-1185">Reference proteome</keyword>